<dbReference type="PROSITE" id="PS00213">
    <property type="entry name" value="LIPOCALIN"/>
    <property type="match status" value="1"/>
</dbReference>
<dbReference type="EMBL" id="JAMKFE010000004">
    <property type="protein sequence ID" value="MCM5679471.1"/>
    <property type="molecule type" value="Genomic_DNA"/>
</dbReference>
<dbReference type="InterPro" id="IPR022272">
    <property type="entry name" value="Lipocalin_CS"/>
</dbReference>
<comment type="caution">
    <text evidence="3">The sequence shown here is derived from an EMBL/GenBank/DDBJ whole genome shotgun (WGS) entry which is preliminary data.</text>
</comment>
<dbReference type="InterPro" id="IPR047202">
    <property type="entry name" value="Lipocalin_Blc-like_dom"/>
</dbReference>
<dbReference type="SUPFAM" id="SSF50814">
    <property type="entry name" value="Lipocalins"/>
    <property type="match status" value="1"/>
</dbReference>
<evidence type="ECO:0000313" key="3">
    <source>
        <dbReference type="EMBL" id="MCM5679471.1"/>
    </source>
</evidence>
<dbReference type="RefSeq" id="WP_251777680.1">
    <property type="nucleotide sequence ID" value="NZ_JAMKFE010000004.1"/>
</dbReference>
<dbReference type="PANTHER" id="PTHR10612">
    <property type="entry name" value="APOLIPOPROTEIN D"/>
    <property type="match status" value="1"/>
</dbReference>
<keyword evidence="1" id="KW-1133">Transmembrane helix</keyword>
<evidence type="ECO:0000256" key="1">
    <source>
        <dbReference type="SAM" id="Phobius"/>
    </source>
</evidence>
<keyword evidence="1" id="KW-0472">Membrane</keyword>
<feature type="transmembrane region" description="Helical" evidence="1">
    <location>
        <begin position="42"/>
        <end position="59"/>
    </location>
</feature>
<dbReference type="PANTHER" id="PTHR10612:SF34">
    <property type="entry name" value="APOLIPOPROTEIN D"/>
    <property type="match status" value="1"/>
</dbReference>
<proteinExistence type="predicted"/>
<dbReference type="Proteomes" id="UP001165541">
    <property type="component" value="Unassembled WGS sequence"/>
</dbReference>
<dbReference type="InterPro" id="IPR012674">
    <property type="entry name" value="Calycin"/>
</dbReference>
<dbReference type="CDD" id="cd19438">
    <property type="entry name" value="lipocalin_Blc-like"/>
    <property type="match status" value="1"/>
</dbReference>
<dbReference type="PRINTS" id="PR01171">
    <property type="entry name" value="BCTLIPOCALIN"/>
</dbReference>
<dbReference type="InterPro" id="IPR002446">
    <property type="entry name" value="Lipocalin_bac"/>
</dbReference>
<sequence length="304" mass="33514">MLNSMLTQIEQRIREAEARVQRQDARTLASCRQLRVAGGQRLRTVLIGGATTLVSGLLLRRLGRKRRRAAAHGGGRSYGWLRPLLTPALLPLAASLVTPLIGRKGSSFLARLGLPFPHTEPAGLAVAPVDLARYAGLWYEVARLPTRHESQCASDVHALYERLPEGGLRVVNRCVRGDGEVQEVEGLARIADEMSPGRLEVCFAPKWLHWWPGAWADYWVLEVDNDYTTALVGTPDRDELWVLSRVQGIDEDVYAALVDRARREGYPVEKLMRTAHTTGEAALARPVASVATASRGEDASATYH</sequence>
<accession>A0ABT0YMU4</accession>
<keyword evidence="4" id="KW-1185">Reference proteome</keyword>
<dbReference type="Pfam" id="PF08212">
    <property type="entry name" value="Lipocalin_2"/>
    <property type="match status" value="1"/>
</dbReference>
<feature type="domain" description="Lipocalin/cytosolic fatty-acid binding" evidence="2">
    <location>
        <begin position="129"/>
        <end position="275"/>
    </location>
</feature>
<gene>
    <name evidence="3" type="ORF">M8A51_08000</name>
</gene>
<organism evidence="3 4">
    <name type="scientific">Caldimonas mangrovi</name>
    <dbReference type="NCBI Taxonomy" id="2944811"/>
    <lineage>
        <taxon>Bacteria</taxon>
        <taxon>Pseudomonadati</taxon>
        <taxon>Pseudomonadota</taxon>
        <taxon>Betaproteobacteria</taxon>
        <taxon>Burkholderiales</taxon>
        <taxon>Sphaerotilaceae</taxon>
        <taxon>Caldimonas</taxon>
    </lineage>
</organism>
<evidence type="ECO:0000259" key="2">
    <source>
        <dbReference type="Pfam" id="PF08212"/>
    </source>
</evidence>
<protein>
    <submittedName>
        <fullName evidence="3">Lipocalin family protein</fullName>
    </submittedName>
</protein>
<dbReference type="InterPro" id="IPR000566">
    <property type="entry name" value="Lipocln_cytosolic_FA-bd_dom"/>
</dbReference>
<reference evidence="3" key="1">
    <citation type="submission" date="2022-05" db="EMBL/GenBank/DDBJ databases">
        <title>Schlegelella sp. nov., isolated from mangrove soil.</title>
        <authorList>
            <person name="Liu Y."/>
            <person name="Ge X."/>
            <person name="Liu W."/>
        </authorList>
    </citation>
    <scope>NUCLEOTIDE SEQUENCE</scope>
    <source>
        <strain evidence="3">S2-27</strain>
    </source>
</reference>
<dbReference type="Gene3D" id="2.40.128.20">
    <property type="match status" value="1"/>
</dbReference>
<evidence type="ECO:0000313" key="4">
    <source>
        <dbReference type="Proteomes" id="UP001165541"/>
    </source>
</evidence>
<keyword evidence="1" id="KW-0812">Transmembrane</keyword>
<name>A0ABT0YMU4_9BURK</name>
<feature type="transmembrane region" description="Helical" evidence="1">
    <location>
        <begin position="80"/>
        <end position="101"/>
    </location>
</feature>